<dbReference type="Proteomes" id="UP000323221">
    <property type="component" value="Unassembled WGS sequence"/>
</dbReference>
<dbReference type="InterPro" id="IPR003425">
    <property type="entry name" value="CCB3/YggT"/>
</dbReference>
<sequence>MSPVSSVPIVSILAWIVHTAALLAFYVFWARIILDFVRQLRRDWKPSGFWLVLSVWILRVTDPPLRWVRRFVKPVRVGGAMLDLAMLVLLLGLILLMTVVGPFRALSA</sequence>
<dbReference type="EMBL" id="VOIR01000016">
    <property type="protein sequence ID" value="KAA6431300.1"/>
    <property type="molecule type" value="Genomic_DNA"/>
</dbReference>
<evidence type="ECO:0000313" key="3">
    <source>
        <dbReference type="Proteomes" id="UP000323221"/>
    </source>
</evidence>
<evidence type="ECO:0000313" key="2">
    <source>
        <dbReference type="EMBL" id="KAA6431300.1"/>
    </source>
</evidence>
<dbReference type="Pfam" id="PF02325">
    <property type="entry name" value="CCB3_YggT"/>
    <property type="match status" value="1"/>
</dbReference>
<dbReference type="AlphaFoldDB" id="A0A5M8Q904"/>
<keyword evidence="1" id="KW-0472">Membrane</keyword>
<keyword evidence="3" id="KW-1185">Reference proteome</keyword>
<feature type="transmembrane region" description="Helical" evidence="1">
    <location>
        <begin position="12"/>
        <end position="32"/>
    </location>
</feature>
<feature type="transmembrane region" description="Helical" evidence="1">
    <location>
        <begin position="81"/>
        <end position="103"/>
    </location>
</feature>
<gene>
    <name evidence="2" type="ORF">FQ330_11085</name>
</gene>
<organism evidence="2 3">
    <name type="scientific">Agrococcus sediminis</name>
    <dbReference type="NCBI Taxonomy" id="2599924"/>
    <lineage>
        <taxon>Bacteria</taxon>
        <taxon>Bacillati</taxon>
        <taxon>Actinomycetota</taxon>
        <taxon>Actinomycetes</taxon>
        <taxon>Micrococcales</taxon>
        <taxon>Microbacteriaceae</taxon>
        <taxon>Agrococcus</taxon>
    </lineage>
</organism>
<protein>
    <submittedName>
        <fullName evidence="2">YggT family protein</fullName>
    </submittedName>
</protein>
<comment type="caution">
    <text evidence="2">The sequence shown here is derived from an EMBL/GenBank/DDBJ whole genome shotgun (WGS) entry which is preliminary data.</text>
</comment>
<name>A0A5M8Q904_9MICO</name>
<keyword evidence="1" id="KW-1133">Transmembrane helix</keyword>
<reference evidence="2 3" key="1">
    <citation type="submission" date="2019-08" db="EMBL/GenBank/DDBJ databases">
        <title>Agrococcus lahaulensis sp. nov., isolated from a cold desert of the Indian Himalayas.</title>
        <authorList>
            <person name="Qu J.H."/>
        </authorList>
    </citation>
    <scope>NUCLEOTIDE SEQUENCE [LARGE SCALE GENOMIC DNA]</scope>
    <source>
        <strain evidence="2 3">NS18</strain>
    </source>
</reference>
<keyword evidence="1" id="KW-0812">Transmembrane</keyword>
<dbReference type="OrthoDB" id="3216131at2"/>
<evidence type="ECO:0000256" key="1">
    <source>
        <dbReference type="SAM" id="Phobius"/>
    </source>
</evidence>
<proteinExistence type="predicted"/>
<dbReference type="GO" id="GO:0016020">
    <property type="term" value="C:membrane"/>
    <property type="evidence" value="ECO:0007669"/>
    <property type="project" value="InterPro"/>
</dbReference>
<accession>A0A5M8Q904</accession>